<proteinExistence type="predicted"/>
<dbReference type="Pfam" id="PF04195">
    <property type="entry name" value="Transposase_28"/>
    <property type="match status" value="1"/>
</dbReference>
<keyword evidence="4" id="KW-1185">Reference proteome</keyword>
<dbReference type="EMBL" id="OOIL02002580">
    <property type="protein sequence ID" value="VFQ83185.1"/>
    <property type="molecule type" value="Genomic_DNA"/>
</dbReference>
<dbReference type="Proteomes" id="UP000595140">
    <property type="component" value="Unassembled WGS sequence"/>
</dbReference>
<feature type="compositionally biased region" description="Acidic residues" evidence="1">
    <location>
        <begin position="11"/>
        <end position="21"/>
    </location>
</feature>
<dbReference type="InterPro" id="IPR007321">
    <property type="entry name" value="Transposase_28"/>
</dbReference>
<name>A0A484M3L4_9ASTE</name>
<feature type="domain" description="Transposase (putative) gypsy type" evidence="2">
    <location>
        <begin position="93"/>
        <end position="158"/>
    </location>
</feature>
<feature type="compositionally biased region" description="Basic residues" evidence="1">
    <location>
        <begin position="199"/>
        <end position="218"/>
    </location>
</feature>
<evidence type="ECO:0000313" key="3">
    <source>
        <dbReference type="EMBL" id="VFQ83185.1"/>
    </source>
</evidence>
<gene>
    <name evidence="3" type="ORF">CCAM_LOCUS24961</name>
</gene>
<dbReference type="OrthoDB" id="384458at2759"/>
<evidence type="ECO:0000256" key="1">
    <source>
        <dbReference type="SAM" id="MobiDB-lite"/>
    </source>
</evidence>
<organism evidence="3 4">
    <name type="scientific">Cuscuta campestris</name>
    <dbReference type="NCBI Taxonomy" id="132261"/>
    <lineage>
        <taxon>Eukaryota</taxon>
        <taxon>Viridiplantae</taxon>
        <taxon>Streptophyta</taxon>
        <taxon>Embryophyta</taxon>
        <taxon>Tracheophyta</taxon>
        <taxon>Spermatophyta</taxon>
        <taxon>Magnoliopsida</taxon>
        <taxon>eudicotyledons</taxon>
        <taxon>Gunneridae</taxon>
        <taxon>Pentapetalae</taxon>
        <taxon>asterids</taxon>
        <taxon>lamiids</taxon>
        <taxon>Solanales</taxon>
        <taxon>Convolvulaceae</taxon>
        <taxon>Cuscuteae</taxon>
        <taxon>Cuscuta</taxon>
        <taxon>Cuscuta subgen. Grammica</taxon>
        <taxon>Cuscuta sect. Cleistogrammica</taxon>
    </lineage>
</organism>
<reference evidence="3 4" key="1">
    <citation type="submission" date="2018-04" db="EMBL/GenBank/DDBJ databases">
        <authorList>
            <person name="Vogel A."/>
        </authorList>
    </citation>
    <scope>NUCLEOTIDE SEQUENCE [LARGE SCALE GENOMIC DNA]</scope>
</reference>
<dbReference type="AlphaFoldDB" id="A0A484M3L4"/>
<feature type="compositionally biased region" description="Polar residues" evidence="1">
    <location>
        <begin position="179"/>
        <end position="190"/>
    </location>
</feature>
<protein>
    <recommendedName>
        <fullName evidence="2">Transposase (putative) gypsy type domain-containing protein</fullName>
    </recommendedName>
</protein>
<feature type="region of interest" description="Disordered" evidence="1">
    <location>
        <begin position="1"/>
        <end position="21"/>
    </location>
</feature>
<sequence>MPGQVFVERDEPVDDEPDLYDPDNETWVQWEERLEAAGYSPLLSFYVSDIYPHVSKIALNKACRNLLEGYVLEYDENWPNIIEPHREDRIGFHITSLEGGILFPLRPLLVEVCHCFRILLGQITPNAHRLLNSFVNICHHLHINPSLCLFLYVFEVRPGKPGCEVQQETVEIHSEEETPQTGEATQTGKTTANPPPNKGKGKTRTKKAATTHPSAKRKRGEDVPVTQLLEELWVKMGLKLKEMGEVGHDALEQLAEDSPSRSSLLEEKLKRAEAHSRKLQD</sequence>
<feature type="compositionally biased region" description="Basic and acidic residues" evidence="1">
    <location>
        <begin position="264"/>
        <end position="281"/>
    </location>
</feature>
<feature type="region of interest" description="Disordered" evidence="1">
    <location>
        <begin position="170"/>
        <end position="223"/>
    </location>
</feature>
<evidence type="ECO:0000313" key="4">
    <source>
        <dbReference type="Proteomes" id="UP000595140"/>
    </source>
</evidence>
<accession>A0A484M3L4</accession>
<evidence type="ECO:0000259" key="2">
    <source>
        <dbReference type="Pfam" id="PF04195"/>
    </source>
</evidence>
<feature type="region of interest" description="Disordered" evidence="1">
    <location>
        <begin position="253"/>
        <end position="281"/>
    </location>
</feature>